<dbReference type="SUPFAM" id="SSF54909">
    <property type="entry name" value="Dimeric alpha+beta barrel"/>
    <property type="match status" value="1"/>
</dbReference>
<evidence type="ECO:0000313" key="1">
    <source>
        <dbReference type="EMBL" id="OPE53662.1"/>
    </source>
</evidence>
<dbReference type="Gene3D" id="3.30.70.100">
    <property type="match status" value="1"/>
</dbReference>
<dbReference type="AlphaFoldDB" id="A0A1Q4HEI1"/>
<dbReference type="EMBL" id="MIJD01000140">
    <property type="protein sequence ID" value="OPE53662.1"/>
    <property type="molecule type" value="Genomic_DNA"/>
</dbReference>
<dbReference type="Proteomes" id="UP000191039">
    <property type="component" value="Unassembled WGS sequence"/>
</dbReference>
<reference evidence="2 4" key="2">
    <citation type="submission" date="2017-10" db="EMBL/GenBank/DDBJ databases">
        <title>The new phylogeny of genus Mycobacterium.</title>
        <authorList>
            <person name="Tortoli E."/>
            <person name="Trovato A."/>
            <person name="Cirillo D.M."/>
        </authorList>
    </citation>
    <scope>NUCLEOTIDE SEQUENCE [LARGE SCALE GENOMIC DNA]</scope>
    <source>
        <strain evidence="2 4">IP141170001</strain>
    </source>
</reference>
<name>A0A1Q4HEI1_9MYCO</name>
<dbReference type="STRING" id="1801.BRW64_10795"/>
<sequence>MLFDVAVDPSRPTFGDELGNDHPARIAVTIWLPDGIEDPEVRAMETLDRLHGQDPAPLASAVCDSQFHLDITEVTGEPSAHVVILLTKAAHTSRDEAIWHYRSHHVPMAKSLQPFYTRYSTHRALHVRGDFPEDGITVQEFPSRDAMTRHIQKRFEPDDDSFQDLANFLSKVDFYTGEHFVL</sequence>
<evidence type="ECO:0000313" key="3">
    <source>
        <dbReference type="Proteomes" id="UP000191039"/>
    </source>
</evidence>
<dbReference type="EMBL" id="PDCR01000021">
    <property type="protein sequence ID" value="PEG53271.1"/>
    <property type="molecule type" value="Genomic_DNA"/>
</dbReference>
<comment type="caution">
    <text evidence="1">The sequence shown here is derived from an EMBL/GenBank/DDBJ whole genome shotgun (WGS) entry which is preliminary data.</text>
</comment>
<gene>
    <name evidence="1" type="ORF">BV510_14465</name>
    <name evidence="2" type="ORF">CRI78_16765</name>
</gene>
<protein>
    <recommendedName>
        <fullName evidence="5">EthD domain-containing protein</fullName>
    </recommendedName>
</protein>
<dbReference type="Proteomes" id="UP000220340">
    <property type="component" value="Unassembled WGS sequence"/>
</dbReference>
<evidence type="ECO:0000313" key="4">
    <source>
        <dbReference type="Proteomes" id="UP000220340"/>
    </source>
</evidence>
<evidence type="ECO:0008006" key="5">
    <source>
        <dbReference type="Google" id="ProtNLM"/>
    </source>
</evidence>
<dbReference type="InterPro" id="IPR011008">
    <property type="entry name" value="Dimeric_a/b-barrel"/>
</dbReference>
<keyword evidence="4" id="KW-1185">Reference proteome</keyword>
<evidence type="ECO:0000313" key="2">
    <source>
        <dbReference type="EMBL" id="PEG53271.1"/>
    </source>
</evidence>
<accession>A0A1Q4HEI1</accession>
<organism evidence="1 3">
    <name type="scientific">Mycolicibacterium diernhoferi</name>
    <dbReference type="NCBI Taxonomy" id="1801"/>
    <lineage>
        <taxon>Bacteria</taxon>
        <taxon>Bacillati</taxon>
        <taxon>Actinomycetota</taxon>
        <taxon>Actinomycetes</taxon>
        <taxon>Mycobacteriales</taxon>
        <taxon>Mycobacteriaceae</taxon>
        <taxon>Mycolicibacterium</taxon>
    </lineage>
</organism>
<proteinExistence type="predicted"/>
<reference evidence="1 3" key="1">
    <citation type="submission" date="2016-09" db="EMBL/GenBank/DDBJ databases">
        <title>genome sequences of unsequenced Mycobacteria.</title>
        <authorList>
            <person name="Greninger A.L."/>
            <person name="Jerome K.R."/>
            <person name="Mcnair B."/>
            <person name="Wallis C."/>
            <person name="Fang F."/>
        </authorList>
    </citation>
    <scope>NUCLEOTIDE SEQUENCE [LARGE SCALE GENOMIC DNA]</scope>
    <source>
        <strain evidence="1 3">BM1</strain>
    </source>
</reference>